<keyword evidence="5" id="KW-0804">Transcription</keyword>
<evidence type="ECO:0000256" key="6">
    <source>
        <dbReference type="ARBA" id="ARBA00023242"/>
    </source>
</evidence>
<dbReference type="Gene3D" id="4.10.280.10">
    <property type="entry name" value="Helix-loop-helix DNA-binding domain"/>
    <property type="match status" value="1"/>
</dbReference>
<comment type="caution">
    <text evidence="9">The sequence shown here is derived from an EMBL/GenBank/DDBJ whole genome shotgun (WGS) entry which is preliminary data.</text>
</comment>
<evidence type="ECO:0000256" key="2">
    <source>
        <dbReference type="ARBA" id="ARBA00005510"/>
    </source>
</evidence>
<dbReference type="SMART" id="SM00353">
    <property type="entry name" value="HLH"/>
    <property type="match status" value="1"/>
</dbReference>
<evidence type="ECO:0000259" key="8">
    <source>
        <dbReference type="PROSITE" id="PS50888"/>
    </source>
</evidence>
<dbReference type="GO" id="GO:0046983">
    <property type="term" value="F:protein dimerization activity"/>
    <property type="evidence" value="ECO:0007669"/>
    <property type="project" value="InterPro"/>
</dbReference>
<comment type="similarity">
    <text evidence="2">Belongs to the bHLH protein family.</text>
</comment>
<organism evidence="9 10">
    <name type="scientific">Colocasia esculenta</name>
    <name type="common">Wild taro</name>
    <name type="synonym">Arum esculentum</name>
    <dbReference type="NCBI Taxonomy" id="4460"/>
    <lineage>
        <taxon>Eukaryota</taxon>
        <taxon>Viridiplantae</taxon>
        <taxon>Streptophyta</taxon>
        <taxon>Embryophyta</taxon>
        <taxon>Tracheophyta</taxon>
        <taxon>Spermatophyta</taxon>
        <taxon>Magnoliopsida</taxon>
        <taxon>Liliopsida</taxon>
        <taxon>Araceae</taxon>
        <taxon>Aroideae</taxon>
        <taxon>Colocasieae</taxon>
        <taxon>Colocasia</taxon>
    </lineage>
</organism>
<comment type="subcellular location">
    <subcellularLocation>
        <location evidence="1">Nucleus</location>
    </subcellularLocation>
</comment>
<dbReference type="SUPFAM" id="SSF47459">
    <property type="entry name" value="HLH, helix-loop-helix DNA-binding domain"/>
    <property type="match status" value="1"/>
</dbReference>
<dbReference type="EMBL" id="NMUH01000287">
    <property type="protein sequence ID" value="MQL76254.1"/>
    <property type="molecule type" value="Genomic_DNA"/>
</dbReference>
<evidence type="ECO:0000256" key="3">
    <source>
        <dbReference type="ARBA" id="ARBA00023015"/>
    </source>
</evidence>
<evidence type="ECO:0000256" key="4">
    <source>
        <dbReference type="ARBA" id="ARBA00023159"/>
    </source>
</evidence>
<keyword evidence="10" id="KW-1185">Reference proteome</keyword>
<feature type="compositionally biased region" description="Polar residues" evidence="7">
    <location>
        <begin position="569"/>
        <end position="578"/>
    </location>
</feature>
<proteinExistence type="inferred from homology"/>
<feature type="compositionally biased region" description="Basic and acidic residues" evidence="7">
    <location>
        <begin position="463"/>
        <end position="479"/>
    </location>
</feature>
<evidence type="ECO:0000256" key="5">
    <source>
        <dbReference type="ARBA" id="ARBA00023163"/>
    </source>
</evidence>
<gene>
    <name evidence="9" type="ORF">Taro_008624</name>
</gene>
<evidence type="ECO:0000256" key="1">
    <source>
        <dbReference type="ARBA" id="ARBA00004123"/>
    </source>
</evidence>
<protein>
    <recommendedName>
        <fullName evidence="8">BHLH domain-containing protein</fullName>
    </recommendedName>
</protein>
<dbReference type="OrthoDB" id="690068at2759"/>
<evidence type="ECO:0000256" key="7">
    <source>
        <dbReference type="SAM" id="MobiDB-lite"/>
    </source>
</evidence>
<feature type="region of interest" description="Disordered" evidence="7">
    <location>
        <begin position="559"/>
        <end position="585"/>
    </location>
</feature>
<keyword evidence="3" id="KW-0805">Transcription regulation</keyword>
<keyword evidence="6" id="KW-0539">Nucleus</keyword>
<accession>A0A843U3K8</accession>
<reference evidence="9" key="1">
    <citation type="submission" date="2017-07" db="EMBL/GenBank/DDBJ databases">
        <title>Taro Niue Genome Assembly and Annotation.</title>
        <authorList>
            <person name="Atibalentja N."/>
            <person name="Keating K."/>
            <person name="Fields C.J."/>
        </authorList>
    </citation>
    <scope>NUCLEOTIDE SEQUENCE</scope>
    <source>
        <strain evidence="9">Niue_2</strain>
        <tissue evidence="9">Leaf</tissue>
    </source>
</reference>
<dbReference type="Pfam" id="PF14215">
    <property type="entry name" value="bHLH-MYC_N"/>
    <property type="match status" value="1"/>
</dbReference>
<feature type="compositionally biased region" description="Acidic residues" evidence="7">
    <location>
        <begin position="255"/>
        <end position="269"/>
    </location>
</feature>
<dbReference type="PROSITE" id="PS50888">
    <property type="entry name" value="BHLH"/>
    <property type="match status" value="1"/>
</dbReference>
<sequence>MAALHGGSDGGGCNAGASAPALQQMLQSAVQGLQWTYSLFWQLCPQQGVLVWAEGYYNGAIKTRKVVQPVEATAEEACLQRSQQLRELYESLSIGDTSQQPARRPCAALSPEDLTESEWFYLMCISFFFPPGVGLPGKAFERQQPVWLSGANEVDSKIFSRAILAKTVVCIPVADGVVEIGTTDKVEEDPALVQHVRSFFTGHQNYSIHGGAAAAVTKPALSEHSTSNPAPRQVFRSPSLPAMPPASTDSFRYADDDDDDDVDEDDDGADSGSDSEAAGGNRGGGEVARPCPVAAAAGMEAEPSELMQMEMPEEIRLGSPDDCSNNLDVDLQMLSACRTAAAGHFEGQHRPGACSVPFQAWPLLHVDTTNSCLPPSSGSGATATQTMSQEDAHYSQTVSTIMQHNSGRWVDSCSSGLEHPRQTAFSSWSCRAEAPFAAAPPGGSQWLLKHALRGVPYLHVKYRGDDSSPKPLREGEGGQRFRKGTPQDELSASHVLAERRRREKLNERFIVLRSLVPCVTKMDKASILGDTIDYLKQLLRRIQEMESQIKLMESERRTRAAETIRANPKEQSVQTHSSPPLGDASQLLISDRGRAAGSNKKKLRVVGAGNGTVKAKAVEDMSVQVSIIEADALLELECPHRDGLLLKIMQAVHELGLETLAVQSSSADGVFVAEIRAKVGEGAYSWEESKHSGSEKGTSSCVFPKLVLSIEPQNTASIGGTI</sequence>
<keyword evidence="4" id="KW-0010">Activator</keyword>
<dbReference type="InterPro" id="IPR054502">
    <property type="entry name" value="bHLH-TF_ACT-like_plant"/>
</dbReference>
<name>A0A843U3K8_COLES</name>
<evidence type="ECO:0000313" key="9">
    <source>
        <dbReference type="EMBL" id="MQL76254.1"/>
    </source>
</evidence>
<dbReference type="Pfam" id="PF22754">
    <property type="entry name" value="bHLH-TF_ACT-like_plant"/>
    <property type="match status" value="1"/>
</dbReference>
<dbReference type="PANTHER" id="PTHR46266:SF4">
    <property type="entry name" value="TRANSCRIPTION FACTOR TT8"/>
    <property type="match status" value="1"/>
</dbReference>
<dbReference type="InterPro" id="IPR025610">
    <property type="entry name" value="MYC/MYB_N"/>
</dbReference>
<feature type="compositionally biased region" description="Low complexity" evidence="7">
    <location>
        <begin position="270"/>
        <end position="279"/>
    </location>
</feature>
<dbReference type="InterPro" id="IPR011598">
    <property type="entry name" value="bHLH_dom"/>
</dbReference>
<feature type="domain" description="BHLH" evidence="8">
    <location>
        <begin position="489"/>
        <end position="538"/>
    </location>
</feature>
<feature type="region of interest" description="Disordered" evidence="7">
    <location>
        <begin position="463"/>
        <end position="495"/>
    </location>
</feature>
<dbReference type="PANTHER" id="PTHR46266">
    <property type="entry name" value="TRANSCRIPTION FACTOR TT8"/>
    <property type="match status" value="1"/>
</dbReference>
<evidence type="ECO:0000313" key="10">
    <source>
        <dbReference type="Proteomes" id="UP000652761"/>
    </source>
</evidence>
<dbReference type="Proteomes" id="UP000652761">
    <property type="component" value="Unassembled WGS sequence"/>
</dbReference>
<dbReference type="Pfam" id="PF00010">
    <property type="entry name" value="HLH"/>
    <property type="match status" value="1"/>
</dbReference>
<dbReference type="GO" id="GO:0005634">
    <property type="term" value="C:nucleus"/>
    <property type="evidence" value="ECO:0007669"/>
    <property type="project" value="UniProtKB-SubCell"/>
</dbReference>
<feature type="region of interest" description="Disordered" evidence="7">
    <location>
        <begin position="217"/>
        <end position="289"/>
    </location>
</feature>
<dbReference type="AlphaFoldDB" id="A0A843U3K8"/>
<dbReference type="InterPro" id="IPR036638">
    <property type="entry name" value="HLH_DNA-bd_sf"/>
</dbReference>